<organism evidence="4 5">
    <name type="scientific">Penicillium steckii</name>
    <dbReference type="NCBI Taxonomy" id="303698"/>
    <lineage>
        <taxon>Eukaryota</taxon>
        <taxon>Fungi</taxon>
        <taxon>Dikarya</taxon>
        <taxon>Ascomycota</taxon>
        <taxon>Pezizomycotina</taxon>
        <taxon>Eurotiomycetes</taxon>
        <taxon>Eurotiomycetidae</taxon>
        <taxon>Eurotiales</taxon>
        <taxon>Aspergillaceae</taxon>
        <taxon>Penicillium</taxon>
    </lineage>
</organism>
<evidence type="ECO:0000313" key="4">
    <source>
        <dbReference type="EMBL" id="OQE26288.1"/>
    </source>
</evidence>
<dbReference type="PANTHER" id="PTHR24198">
    <property type="entry name" value="ANKYRIN REPEAT AND PROTEIN KINASE DOMAIN-CONTAINING PROTEIN"/>
    <property type="match status" value="1"/>
</dbReference>
<comment type="caution">
    <text evidence="4">The sequence shown here is derived from an EMBL/GenBank/DDBJ whole genome shotgun (WGS) entry which is preliminary data.</text>
</comment>
<name>A0A1V6TIY2_9EURO</name>
<protein>
    <submittedName>
        <fullName evidence="4">Uncharacterized protein</fullName>
    </submittedName>
</protein>
<evidence type="ECO:0000313" key="5">
    <source>
        <dbReference type="Proteomes" id="UP000191285"/>
    </source>
</evidence>
<dbReference type="PROSITE" id="PS50297">
    <property type="entry name" value="ANK_REP_REGION"/>
    <property type="match status" value="3"/>
</dbReference>
<dbReference type="PANTHER" id="PTHR24198:SF165">
    <property type="entry name" value="ANKYRIN REPEAT-CONTAINING PROTEIN-RELATED"/>
    <property type="match status" value="1"/>
</dbReference>
<dbReference type="InterPro" id="IPR002110">
    <property type="entry name" value="Ankyrin_rpt"/>
</dbReference>
<feature type="repeat" description="ANK" evidence="3">
    <location>
        <begin position="760"/>
        <end position="792"/>
    </location>
</feature>
<dbReference type="AlphaFoldDB" id="A0A1V6TIY2"/>
<dbReference type="STRING" id="303698.A0A1V6TIY2"/>
<dbReference type="SMART" id="SM00248">
    <property type="entry name" value="ANK"/>
    <property type="match status" value="13"/>
</dbReference>
<gene>
    <name evidence="4" type="ORF">PENSTE_c005G08639</name>
</gene>
<dbReference type="Pfam" id="PF00023">
    <property type="entry name" value="Ank"/>
    <property type="match status" value="1"/>
</dbReference>
<reference evidence="5" key="1">
    <citation type="journal article" date="2017" name="Nat. Microbiol.">
        <title>Global analysis of biosynthetic gene clusters reveals vast potential of secondary metabolite production in Penicillium species.</title>
        <authorList>
            <person name="Nielsen J.C."/>
            <person name="Grijseels S."/>
            <person name="Prigent S."/>
            <person name="Ji B."/>
            <person name="Dainat J."/>
            <person name="Nielsen K.F."/>
            <person name="Frisvad J.C."/>
            <person name="Workman M."/>
            <person name="Nielsen J."/>
        </authorList>
    </citation>
    <scope>NUCLEOTIDE SEQUENCE [LARGE SCALE GENOMIC DNA]</scope>
    <source>
        <strain evidence="5">IBT 24891</strain>
    </source>
</reference>
<sequence>MPEKELGQHAALATDLITSSAGIHESMSLLFYLISNNLTSGDFEDHFVAMERVDKLMLQILKDTGWDDLRYLEFLVTSHEPTAESVAERVFAAALRERSMDIIQKMLRSGMRTNGLIENRPPGDDDEIFYTPLQCLVQTDEGAQLIHLLISHGADVDFSIEKNGKNALYWAIQAENQTAIRILLDLNATVTWQCASLAASFEPDSIEHFSLHEKIIDIYLDQDMARQRDDTETLEMAVWNGNLTMVERFVSTGTNLNGLIEIHLDTEDQQTTLLGLAAYGGNMGLVRLLLHVSTREDISSKCTPYVSPLEMAVRRGLIDICEVLISSGSDKRAADEGEKTLLERAVPNNNLALCQMLINYGAKIDRDPEEYQIYPSALMLAVQHGLVDVVDLLIGSNARLNDTFEAGPETILAAAIEVGDVAILQKLQDAGATKIGLNISKIGTCQTAIFLREKMILPKILEDSGPEILAAAILAKQNDLAWFILQNDVHMKWRGRVHYKKSPLRAALQRLLETDNSKLVLALLVLDVCVTDDDLTAAILVARIDLLPSLLVRFTGSAPTAISVAILTSSMACLDLFREANIDFRGTPQMSHHRWHQARPLVEAEFLHSILEVAAWKANEFIFKYLLEWAVSVRIDWSRESVARALTLAIFEQKHEHTFDLMRLDSDLNCSITIDRSISIGKLWIRKGHAYTPLQAAVKTQQVSVVRDLLVLKRADVNYLGHGIMRRTPLQHAVELGKMEIFNLLIEHGANVNGPAAEDGGATALQLAAIKGYIGIVRTLLQLGADVNQEPAPKNGRTALMGAAEHGRIDILQMLLDKMALVGSGDDDYSSEAVTLAEGRGHYAAARLLKRFKSPIETE</sequence>
<accession>A0A1V6TIY2</accession>
<keyword evidence="2 3" id="KW-0040">ANK repeat</keyword>
<dbReference type="Proteomes" id="UP000191285">
    <property type="component" value="Unassembled WGS sequence"/>
</dbReference>
<feature type="repeat" description="ANK" evidence="3">
    <location>
        <begin position="725"/>
        <end position="757"/>
    </location>
</feature>
<keyword evidence="5" id="KW-1185">Reference proteome</keyword>
<evidence type="ECO:0000256" key="2">
    <source>
        <dbReference type="ARBA" id="ARBA00023043"/>
    </source>
</evidence>
<dbReference type="OrthoDB" id="194358at2759"/>
<dbReference type="Gene3D" id="1.25.40.20">
    <property type="entry name" value="Ankyrin repeat-containing domain"/>
    <property type="match status" value="3"/>
</dbReference>
<evidence type="ECO:0000256" key="3">
    <source>
        <dbReference type="PROSITE-ProRule" id="PRU00023"/>
    </source>
</evidence>
<evidence type="ECO:0000256" key="1">
    <source>
        <dbReference type="ARBA" id="ARBA00022737"/>
    </source>
</evidence>
<proteinExistence type="predicted"/>
<dbReference type="EMBL" id="MLKD01000005">
    <property type="protein sequence ID" value="OQE26288.1"/>
    <property type="molecule type" value="Genomic_DNA"/>
</dbReference>
<keyword evidence="1" id="KW-0677">Repeat</keyword>
<dbReference type="Pfam" id="PF12796">
    <property type="entry name" value="Ank_2"/>
    <property type="match status" value="3"/>
</dbReference>
<dbReference type="PROSITE" id="PS50088">
    <property type="entry name" value="ANK_REPEAT"/>
    <property type="match status" value="4"/>
</dbReference>
<feature type="repeat" description="ANK" evidence="3">
    <location>
        <begin position="795"/>
        <end position="827"/>
    </location>
</feature>
<dbReference type="SUPFAM" id="SSF48403">
    <property type="entry name" value="Ankyrin repeat"/>
    <property type="match status" value="3"/>
</dbReference>
<dbReference type="InterPro" id="IPR036770">
    <property type="entry name" value="Ankyrin_rpt-contain_sf"/>
</dbReference>
<feature type="repeat" description="ANK" evidence="3">
    <location>
        <begin position="307"/>
        <end position="336"/>
    </location>
</feature>